<evidence type="ECO:0000256" key="6">
    <source>
        <dbReference type="PROSITE-ProRule" id="PRU00169"/>
    </source>
</evidence>
<dbReference type="SUPFAM" id="SSF52172">
    <property type="entry name" value="CheY-like"/>
    <property type="match status" value="1"/>
</dbReference>
<dbReference type="InterPro" id="IPR001789">
    <property type="entry name" value="Sig_transdc_resp-reg_receiver"/>
</dbReference>
<keyword evidence="1 6" id="KW-0597">Phosphoprotein</keyword>
<evidence type="ECO:0000256" key="2">
    <source>
        <dbReference type="ARBA" id="ARBA00023012"/>
    </source>
</evidence>
<dbReference type="GO" id="GO:0000156">
    <property type="term" value="F:phosphorelay response regulator activity"/>
    <property type="evidence" value="ECO:0007669"/>
    <property type="project" value="TreeGrafter"/>
</dbReference>
<evidence type="ECO:0000259" key="7">
    <source>
        <dbReference type="PROSITE" id="PS50110"/>
    </source>
</evidence>
<organism evidence="8 9">
    <name type="scientific">Halarcobacter ebronensis</name>
    <dbReference type="NCBI Taxonomy" id="1462615"/>
    <lineage>
        <taxon>Bacteria</taxon>
        <taxon>Pseudomonadati</taxon>
        <taxon>Campylobacterota</taxon>
        <taxon>Epsilonproteobacteria</taxon>
        <taxon>Campylobacterales</taxon>
        <taxon>Arcobacteraceae</taxon>
        <taxon>Halarcobacter</taxon>
    </lineage>
</organism>
<sequence length="383" mass="44682">MEKKFEEKILLVDDDAKNLQVAMNILKDYNVIYAQSGEKALELVEKNYFDLILLDIVMPTLSGFEVCKILKENALTRDIPIIFLTVKDEEGDIVKGLNQGAVDYITKPFSSQVLLKRVELHLSLTHTIKELSQVNKNLNSIVQKQLLDIRKKDELLFKQSKMLAITEMIEMMTEQLTYPLGLIKLQNQALEIMISNDDFNKEMIEKTIELTFNQLEHLNLTIDDFKSFFKTDAQNERLCLNVMVNSAVLFFKDIFIKGKITTTIKGDINLHVNFVLAELKHILIKLLFNIVYLFEEIKQKDKKIELFFSEYNDYIQLDLNTNIDSKNTKYIKELFDKIEFDLDFSANYYFGLHLVKIIAEKNNALVYVDEENGLFSFNIKFFK</sequence>
<gene>
    <name evidence="8" type="ORF">CRV08_03110</name>
</gene>
<name>A0A4Q0YKH1_9BACT</name>
<dbReference type="SMART" id="SM00448">
    <property type="entry name" value="REC"/>
    <property type="match status" value="1"/>
</dbReference>
<evidence type="ECO:0000313" key="9">
    <source>
        <dbReference type="Proteomes" id="UP000290172"/>
    </source>
</evidence>
<dbReference type="EMBL" id="PDKJ01000002">
    <property type="protein sequence ID" value="RXJ69709.1"/>
    <property type="molecule type" value="Genomic_DNA"/>
</dbReference>
<reference evidence="8 9" key="1">
    <citation type="submission" date="2017-10" db="EMBL/GenBank/DDBJ databases">
        <title>Genomics of the genus Arcobacter.</title>
        <authorList>
            <person name="Perez-Cataluna A."/>
            <person name="Figueras M.J."/>
        </authorList>
    </citation>
    <scope>NUCLEOTIDE SEQUENCE [LARGE SCALE GENOMIC DNA]</scope>
    <source>
        <strain evidence="8 9">CECT 8993</strain>
    </source>
</reference>
<keyword evidence="2" id="KW-0902">Two-component regulatory system</keyword>
<dbReference type="Proteomes" id="UP000290172">
    <property type="component" value="Unassembled WGS sequence"/>
</dbReference>
<comment type="caution">
    <text evidence="8">The sequence shown here is derived from an EMBL/GenBank/DDBJ whole genome shotgun (WGS) entry which is preliminary data.</text>
</comment>
<dbReference type="GO" id="GO:0006355">
    <property type="term" value="P:regulation of DNA-templated transcription"/>
    <property type="evidence" value="ECO:0007669"/>
    <property type="project" value="TreeGrafter"/>
</dbReference>
<protein>
    <recommendedName>
        <fullName evidence="7">Response regulatory domain-containing protein</fullName>
    </recommendedName>
</protein>
<evidence type="ECO:0000256" key="5">
    <source>
        <dbReference type="ARBA" id="ARBA00023163"/>
    </source>
</evidence>
<dbReference type="PANTHER" id="PTHR48111">
    <property type="entry name" value="REGULATOR OF RPOS"/>
    <property type="match status" value="1"/>
</dbReference>
<dbReference type="Gene3D" id="3.40.50.2300">
    <property type="match status" value="1"/>
</dbReference>
<dbReference type="GO" id="GO:0005829">
    <property type="term" value="C:cytosol"/>
    <property type="evidence" value="ECO:0007669"/>
    <property type="project" value="TreeGrafter"/>
</dbReference>
<proteinExistence type="predicted"/>
<feature type="domain" description="Response regulatory" evidence="7">
    <location>
        <begin position="8"/>
        <end position="122"/>
    </location>
</feature>
<feature type="modified residue" description="4-aspartylphosphate" evidence="6">
    <location>
        <position position="55"/>
    </location>
</feature>
<dbReference type="GO" id="GO:0000976">
    <property type="term" value="F:transcription cis-regulatory region binding"/>
    <property type="evidence" value="ECO:0007669"/>
    <property type="project" value="TreeGrafter"/>
</dbReference>
<dbReference type="InterPro" id="IPR011006">
    <property type="entry name" value="CheY-like_superfamily"/>
</dbReference>
<evidence type="ECO:0000256" key="3">
    <source>
        <dbReference type="ARBA" id="ARBA00023015"/>
    </source>
</evidence>
<dbReference type="InterPro" id="IPR039420">
    <property type="entry name" value="WalR-like"/>
</dbReference>
<dbReference type="GO" id="GO:0032993">
    <property type="term" value="C:protein-DNA complex"/>
    <property type="evidence" value="ECO:0007669"/>
    <property type="project" value="TreeGrafter"/>
</dbReference>
<evidence type="ECO:0000313" key="8">
    <source>
        <dbReference type="EMBL" id="RXJ69709.1"/>
    </source>
</evidence>
<keyword evidence="3" id="KW-0805">Transcription regulation</keyword>
<dbReference type="AlphaFoldDB" id="A0A4Q0YKH1"/>
<evidence type="ECO:0000256" key="4">
    <source>
        <dbReference type="ARBA" id="ARBA00023125"/>
    </source>
</evidence>
<accession>A0A4Q0YKH1</accession>
<evidence type="ECO:0000256" key="1">
    <source>
        <dbReference type="ARBA" id="ARBA00022553"/>
    </source>
</evidence>
<dbReference type="RefSeq" id="WP_128978962.1">
    <property type="nucleotide sequence ID" value="NZ_PDKJ01000002.1"/>
</dbReference>
<keyword evidence="5" id="KW-0804">Transcription</keyword>
<dbReference type="Pfam" id="PF00072">
    <property type="entry name" value="Response_reg"/>
    <property type="match status" value="1"/>
</dbReference>
<dbReference type="PANTHER" id="PTHR48111:SF1">
    <property type="entry name" value="TWO-COMPONENT RESPONSE REGULATOR ORR33"/>
    <property type="match status" value="1"/>
</dbReference>
<dbReference type="PROSITE" id="PS50110">
    <property type="entry name" value="RESPONSE_REGULATORY"/>
    <property type="match status" value="1"/>
</dbReference>
<keyword evidence="4" id="KW-0238">DNA-binding</keyword>